<organism evidence="2 3">
    <name type="scientific">Juglans regia</name>
    <name type="common">English walnut</name>
    <dbReference type="NCBI Taxonomy" id="51240"/>
    <lineage>
        <taxon>Eukaryota</taxon>
        <taxon>Viridiplantae</taxon>
        <taxon>Streptophyta</taxon>
        <taxon>Embryophyta</taxon>
        <taxon>Tracheophyta</taxon>
        <taxon>Spermatophyta</taxon>
        <taxon>Magnoliopsida</taxon>
        <taxon>eudicotyledons</taxon>
        <taxon>Gunneridae</taxon>
        <taxon>Pentapetalae</taxon>
        <taxon>rosids</taxon>
        <taxon>fabids</taxon>
        <taxon>Fagales</taxon>
        <taxon>Juglandaceae</taxon>
        <taxon>Juglans</taxon>
    </lineage>
</organism>
<dbReference type="OrthoDB" id="1928787at2759"/>
<evidence type="ECO:0000313" key="3">
    <source>
        <dbReference type="RefSeq" id="XP_018837498.2"/>
    </source>
</evidence>
<dbReference type="Gramene" id="Jr07_30040_p1">
    <property type="protein sequence ID" value="cds.Jr07_30040_p1"/>
    <property type="gene ID" value="Jr07_30040"/>
</dbReference>
<dbReference type="RefSeq" id="XP_018837498.2">
    <property type="nucleotide sequence ID" value="XM_018981953.2"/>
</dbReference>
<proteinExistence type="predicted"/>
<feature type="compositionally biased region" description="Basic and acidic residues" evidence="1">
    <location>
        <begin position="85"/>
        <end position="123"/>
    </location>
</feature>
<accession>A0A2I4G0S8</accession>
<evidence type="ECO:0000313" key="2">
    <source>
        <dbReference type="Proteomes" id="UP000235220"/>
    </source>
</evidence>
<dbReference type="KEGG" id="jre:109003697"/>
<evidence type="ECO:0000256" key="1">
    <source>
        <dbReference type="SAM" id="MobiDB-lite"/>
    </source>
</evidence>
<dbReference type="STRING" id="51240.A0A2I4G0S8"/>
<dbReference type="GeneID" id="109003697"/>
<name>A0A2I4G0S8_JUGRE</name>
<dbReference type="PANTHER" id="PTHR35461">
    <property type="entry name" value="BNAANNG14610D PROTEIN"/>
    <property type="match status" value="1"/>
</dbReference>
<dbReference type="AlphaFoldDB" id="A0A2I4G0S8"/>
<sequence>MMLRDTIDKTKILFCETLQNLKFFFSDRYQKFPKLPSFDPFSCGCGSCNRGDRQRDQFYIDFCDEWEANLGKAKKSYNTSIVASEEPRKEEDAKQSPAKSKQEVVAKEMKTKESPQIGKGEEACSKKRNGKVNGLAQKMKDLEMMEAGDVEQVLDVEEALHYYSRLTSPVYLDLVDKFFTDVYTEYSVPQTSSINTSKRRLGSIRL</sequence>
<gene>
    <name evidence="3" type="primary">LOC109003697</name>
</gene>
<dbReference type="Proteomes" id="UP000235220">
    <property type="component" value="Chromosome 7"/>
</dbReference>
<reference evidence="3" key="1">
    <citation type="submission" date="2025-08" db="UniProtKB">
        <authorList>
            <consortium name="RefSeq"/>
        </authorList>
    </citation>
    <scope>IDENTIFICATION</scope>
    <source>
        <tissue evidence="3">Leaves</tissue>
    </source>
</reference>
<protein>
    <submittedName>
        <fullName evidence="3">Uncharacterized protein LOC109003697</fullName>
    </submittedName>
</protein>
<dbReference type="PANTHER" id="PTHR35461:SF1">
    <property type="entry name" value="LOW PROTEIN: ATP-DEPENDENT RNA HELICASE-LIKE PROTEIN"/>
    <property type="match status" value="1"/>
</dbReference>
<keyword evidence="2" id="KW-1185">Reference proteome</keyword>
<feature type="region of interest" description="Disordered" evidence="1">
    <location>
        <begin position="79"/>
        <end position="123"/>
    </location>
</feature>